<evidence type="ECO:0000313" key="5">
    <source>
        <dbReference type="Proteomes" id="UP000199663"/>
    </source>
</evidence>
<dbReference type="Gene3D" id="1.10.260.40">
    <property type="entry name" value="lambda repressor-like DNA-binding domains"/>
    <property type="match status" value="1"/>
</dbReference>
<dbReference type="RefSeq" id="WP_019597622.1">
    <property type="nucleotide sequence ID" value="NZ_FNQC01000007.1"/>
</dbReference>
<dbReference type="EMBL" id="FNQC01000007">
    <property type="protein sequence ID" value="SDZ17257.1"/>
    <property type="molecule type" value="Genomic_DNA"/>
</dbReference>
<comment type="similarity">
    <text evidence="1">Belongs to the short-chain fatty acyl-CoA assimilation regulator (ScfR) family.</text>
</comment>
<dbReference type="SMART" id="SM00530">
    <property type="entry name" value="HTH_XRE"/>
    <property type="match status" value="1"/>
</dbReference>
<evidence type="ECO:0000259" key="3">
    <source>
        <dbReference type="PROSITE" id="PS50943"/>
    </source>
</evidence>
<gene>
    <name evidence="4" type="ORF">SAMN05444412_10721</name>
</gene>
<keyword evidence="2" id="KW-0238">DNA-binding</keyword>
<protein>
    <recommendedName>
        <fullName evidence="3">HTH cro/C1-type domain-containing protein</fullName>
    </recommendedName>
</protein>
<feature type="domain" description="HTH cro/C1-type" evidence="3">
    <location>
        <begin position="14"/>
        <end position="68"/>
    </location>
</feature>
<dbReference type="PANTHER" id="PTHR46797:SF1">
    <property type="entry name" value="METHYLPHOSPHONATE SYNTHASE"/>
    <property type="match status" value="1"/>
</dbReference>
<dbReference type="InterPro" id="IPR010982">
    <property type="entry name" value="Lambda_DNA-bd_dom_sf"/>
</dbReference>
<dbReference type="InterPro" id="IPR050807">
    <property type="entry name" value="TransReg_Diox_bact_type"/>
</dbReference>
<dbReference type="Proteomes" id="UP000199663">
    <property type="component" value="Unassembled WGS sequence"/>
</dbReference>
<comment type="caution">
    <text evidence="4">The sequence shown here is derived from an EMBL/GenBank/DDBJ whole genome shotgun (WGS) entry which is preliminary data.</text>
</comment>
<evidence type="ECO:0000256" key="2">
    <source>
        <dbReference type="ARBA" id="ARBA00023125"/>
    </source>
</evidence>
<sequence length="489" mass="56862">MKEEHIRIIFGLKVKHLRKEKNLSLLELSELTGISISYLNEIEKSKKYPKSDKIFKLAEVLGVNYDYLVSLKLEDKMKTISDLLQSDILSELPLELFGIDVSSFIELLSDAPSKLNAFIITLMDISRAYDISKEEFFLSSLRAYQEMHDNYFPKIELEVENFKKLNSLVHLPNSAILHQILVEKYNYQIESFDFDLDQSLKGTRTVLFPGKNPKLLLNPHLTENQRVFALGRELGYNHLSLQKRAYTSSWVSVNSFEEVLNNFKASYFSCALLIPEKEITKDLESFFAQDKLDEEKLLSLIEKYNVTPETLVYRMTNILPKHFGLKELFFLRITKNLNSGDFSLNKELHLTGIHHPHASKNKEDYCRRWVSATIFKEFEIHNKNRIGKGQYSFYPDGQSYFVFAIAYRSGLEKQEQVSISFGLKVNSQFKKKVKFHNDSKILLKHVGTTCQRCPVENCEVRVAPAHILEAQNKKEEKEKRLAEIKREFS</sequence>
<dbReference type="InterPro" id="IPR001387">
    <property type="entry name" value="Cro/C1-type_HTH"/>
</dbReference>
<dbReference type="PROSITE" id="PS50943">
    <property type="entry name" value="HTH_CROC1"/>
    <property type="match status" value="1"/>
</dbReference>
<reference evidence="4 5" key="1">
    <citation type="submission" date="2016-10" db="EMBL/GenBank/DDBJ databases">
        <authorList>
            <person name="Varghese N."/>
            <person name="Submissions S."/>
        </authorList>
    </citation>
    <scope>NUCLEOTIDE SEQUENCE [LARGE SCALE GENOMIC DNA]</scope>
    <source>
        <strain evidence="4 5">DSM 17997</strain>
    </source>
</reference>
<organism evidence="4 5">
    <name type="scientific">Rhodonellum ikkaensis</name>
    <dbReference type="NCBI Taxonomy" id="336829"/>
    <lineage>
        <taxon>Bacteria</taxon>
        <taxon>Pseudomonadati</taxon>
        <taxon>Bacteroidota</taxon>
        <taxon>Cytophagia</taxon>
        <taxon>Cytophagales</taxon>
        <taxon>Cytophagaceae</taxon>
        <taxon>Rhodonellum</taxon>
    </lineage>
</organism>
<dbReference type="CDD" id="cd00093">
    <property type="entry name" value="HTH_XRE"/>
    <property type="match status" value="1"/>
</dbReference>
<dbReference type="InterPro" id="IPR018653">
    <property type="entry name" value="ScfR_C"/>
</dbReference>
<dbReference type="PANTHER" id="PTHR46797">
    <property type="entry name" value="HTH-TYPE TRANSCRIPTIONAL REGULATOR"/>
    <property type="match status" value="1"/>
</dbReference>
<name>A0A1H3QUZ9_9BACT</name>
<proteinExistence type="inferred from homology"/>
<dbReference type="InterPro" id="IPR010359">
    <property type="entry name" value="IrrE_HExxH"/>
</dbReference>
<dbReference type="SUPFAM" id="SSF47413">
    <property type="entry name" value="lambda repressor-like DNA-binding domains"/>
    <property type="match status" value="1"/>
</dbReference>
<keyword evidence="5" id="KW-1185">Reference proteome</keyword>
<dbReference type="Pfam" id="PF01381">
    <property type="entry name" value="HTH_3"/>
    <property type="match status" value="1"/>
</dbReference>
<accession>A0A1H3QUZ9</accession>
<dbReference type="Pfam" id="PF09856">
    <property type="entry name" value="ScfRs"/>
    <property type="match status" value="1"/>
</dbReference>
<evidence type="ECO:0000256" key="1">
    <source>
        <dbReference type="ARBA" id="ARBA00007227"/>
    </source>
</evidence>
<evidence type="ECO:0000313" key="4">
    <source>
        <dbReference type="EMBL" id="SDZ17257.1"/>
    </source>
</evidence>
<dbReference type="Pfam" id="PF06114">
    <property type="entry name" value="Peptidase_M78"/>
    <property type="match status" value="1"/>
</dbReference>